<dbReference type="SUPFAM" id="SSF49785">
    <property type="entry name" value="Galactose-binding domain-like"/>
    <property type="match status" value="1"/>
</dbReference>
<dbReference type="OrthoDB" id="1090159at2"/>
<dbReference type="InterPro" id="IPR000421">
    <property type="entry name" value="FA58C"/>
</dbReference>
<proteinExistence type="inferred from homology"/>
<dbReference type="EMBL" id="FQUC01000011">
    <property type="protein sequence ID" value="SHF89079.1"/>
    <property type="molecule type" value="Genomic_DNA"/>
</dbReference>
<keyword evidence="5" id="KW-0326">Glycosidase</keyword>
<evidence type="ECO:0000313" key="12">
    <source>
        <dbReference type="Proteomes" id="UP000184480"/>
    </source>
</evidence>
<dbReference type="PROSITE" id="PS51257">
    <property type="entry name" value="PROKAR_LIPOPROTEIN"/>
    <property type="match status" value="1"/>
</dbReference>
<feature type="domain" description="Glycoside hydrolase family 20 catalytic" evidence="8">
    <location>
        <begin position="159"/>
        <end position="509"/>
    </location>
</feature>
<evidence type="ECO:0000256" key="5">
    <source>
        <dbReference type="ARBA" id="ARBA00023295"/>
    </source>
</evidence>
<evidence type="ECO:0000256" key="4">
    <source>
        <dbReference type="ARBA" id="ARBA00022801"/>
    </source>
</evidence>
<dbReference type="InterPro" id="IPR029018">
    <property type="entry name" value="Hex-like_dom2"/>
</dbReference>
<keyword evidence="12" id="KW-1185">Reference proteome</keyword>
<dbReference type="InterPro" id="IPR015883">
    <property type="entry name" value="Glyco_hydro_20_cat"/>
</dbReference>
<dbReference type="InterPro" id="IPR026876">
    <property type="entry name" value="Fn3_assoc_repeat"/>
</dbReference>
<comment type="similarity">
    <text evidence="2">Belongs to the glycosyl hydrolase 20 family.</text>
</comment>
<organism evidence="11 12">
    <name type="scientific">Dysgonomonas macrotermitis</name>
    <dbReference type="NCBI Taxonomy" id="1346286"/>
    <lineage>
        <taxon>Bacteria</taxon>
        <taxon>Pseudomonadati</taxon>
        <taxon>Bacteroidota</taxon>
        <taxon>Bacteroidia</taxon>
        <taxon>Bacteroidales</taxon>
        <taxon>Dysgonomonadaceae</taxon>
        <taxon>Dysgonomonas</taxon>
    </lineage>
</organism>
<dbReference type="EC" id="3.2.1.52" evidence="3"/>
<accession>A0A1M5FC93</accession>
<evidence type="ECO:0000256" key="1">
    <source>
        <dbReference type="ARBA" id="ARBA00001231"/>
    </source>
</evidence>
<evidence type="ECO:0000259" key="9">
    <source>
        <dbReference type="Pfam" id="PF00754"/>
    </source>
</evidence>
<evidence type="ECO:0000256" key="3">
    <source>
        <dbReference type="ARBA" id="ARBA00012663"/>
    </source>
</evidence>
<feature type="domain" description="F5/8 type C" evidence="9">
    <location>
        <begin position="639"/>
        <end position="748"/>
    </location>
</feature>
<keyword evidence="4" id="KW-0378">Hydrolase</keyword>
<dbReference type="RefSeq" id="WP_087880250.1">
    <property type="nucleotide sequence ID" value="NZ_BBXL01000006.1"/>
</dbReference>
<feature type="domain" description="Beta-hexosaminidase bacterial type N-terminal" evidence="10">
    <location>
        <begin position="28"/>
        <end position="156"/>
    </location>
</feature>
<dbReference type="PANTHER" id="PTHR22600">
    <property type="entry name" value="BETA-HEXOSAMINIDASE"/>
    <property type="match status" value="1"/>
</dbReference>
<protein>
    <recommendedName>
        <fullName evidence="3">beta-N-acetylhexosaminidase</fullName>
        <ecNumber evidence="3">3.2.1.52</ecNumber>
    </recommendedName>
</protein>
<dbReference type="GO" id="GO:0030203">
    <property type="term" value="P:glycosaminoglycan metabolic process"/>
    <property type="evidence" value="ECO:0007669"/>
    <property type="project" value="TreeGrafter"/>
</dbReference>
<dbReference type="GO" id="GO:0004563">
    <property type="term" value="F:beta-N-acetylhexosaminidase activity"/>
    <property type="evidence" value="ECO:0007669"/>
    <property type="project" value="UniProtKB-EC"/>
</dbReference>
<evidence type="ECO:0000313" key="11">
    <source>
        <dbReference type="EMBL" id="SHF89079.1"/>
    </source>
</evidence>
<dbReference type="Pfam" id="PF02838">
    <property type="entry name" value="Glyco_hydro_20b"/>
    <property type="match status" value="1"/>
</dbReference>
<evidence type="ECO:0000256" key="2">
    <source>
        <dbReference type="ARBA" id="ARBA00006285"/>
    </source>
</evidence>
<dbReference type="InterPro" id="IPR025705">
    <property type="entry name" value="Beta_hexosaminidase_sua/sub"/>
</dbReference>
<evidence type="ECO:0000256" key="6">
    <source>
        <dbReference type="PIRSR" id="PIRSR625705-1"/>
    </source>
</evidence>
<reference evidence="12" key="1">
    <citation type="submission" date="2016-11" db="EMBL/GenBank/DDBJ databases">
        <authorList>
            <person name="Varghese N."/>
            <person name="Submissions S."/>
        </authorList>
    </citation>
    <scope>NUCLEOTIDE SEQUENCE [LARGE SCALE GENOMIC DNA]</scope>
    <source>
        <strain evidence="12">DSM 27370</strain>
    </source>
</reference>
<dbReference type="Gene3D" id="3.30.379.10">
    <property type="entry name" value="Chitobiase/beta-hexosaminidase domain 2-like"/>
    <property type="match status" value="1"/>
</dbReference>
<dbReference type="InterPro" id="IPR017853">
    <property type="entry name" value="GH"/>
</dbReference>
<dbReference type="PRINTS" id="PR00738">
    <property type="entry name" value="GLHYDRLASE20"/>
</dbReference>
<dbReference type="GO" id="GO:0005975">
    <property type="term" value="P:carbohydrate metabolic process"/>
    <property type="evidence" value="ECO:0007669"/>
    <property type="project" value="InterPro"/>
</dbReference>
<dbReference type="AlphaFoldDB" id="A0A1M5FC93"/>
<dbReference type="Gene3D" id="3.20.20.80">
    <property type="entry name" value="Glycosidases"/>
    <property type="match status" value="1"/>
</dbReference>
<dbReference type="Proteomes" id="UP000184480">
    <property type="component" value="Unassembled WGS sequence"/>
</dbReference>
<name>A0A1M5FC93_9BACT</name>
<dbReference type="InterPro" id="IPR015882">
    <property type="entry name" value="HEX_bac_N"/>
</dbReference>
<feature type="signal peptide" evidence="7">
    <location>
        <begin position="1"/>
        <end position="20"/>
    </location>
</feature>
<dbReference type="STRING" id="1346286.SAMN05444362_111125"/>
<dbReference type="InterPro" id="IPR008979">
    <property type="entry name" value="Galactose-bd-like_sf"/>
</dbReference>
<dbReference type="Pfam" id="PF13287">
    <property type="entry name" value="Fn3_assoc"/>
    <property type="match status" value="1"/>
</dbReference>
<evidence type="ECO:0000256" key="7">
    <source>
        <dbReference type="SAM" id="SignalP"/>
    </source>
</evidence>
<dbReference type="GO" id="GO:0016020">
    <property type="term" value="C:membrane"/>
    <property type="evidence" value="ECO:0007669"/>
    <property type="project" value="TreeGrafter"/>
</dbReference>
<dbReference type="Pfam" id="PF00754">
    <property type="entry name" value="F5_F8_type_C"/>
    <property type="match status" value="1"/>
</dbReference>
<dbReference type="Pfam" id="PF00728">
    <property type="entry name" value="Glyco_hydro_20"/>
    <property type="match status" value="1"/>
</dbReference>
<dbReference type="CDD" id="cd06563">
    <property type="entry name" value="GH20_chitobiase-like"/>
    <property type="match status" value="1"/>
</dbReference>
<dbReference type="Gene3D" id="2.60.120.260">
    <property type="entry name" value="Galactose-binding domain-like"/>
    <property type="match status" value="1"/>
</dbReference>
<keyword evidence="7" id="KW-0732">Signal</keyword>
<evidence type="ECO:0000259" key="10">
    <source>
        <dbReference type="Pfam" id="PF02838"/>
    </source>
</evidence>
<sequence length="774" mass="87035">MKKMKLLYCLAILFIASACTKDSVVADYNIVPLPQQVSETEGEGFTLDGKTKIVYEKGNEAQKRVAEFLADYIKKGAGFSLTVSDAGETDNVIILKSDYKTDKPESYNLTVTAKQIVINGSDDAGTFYGVQTLRKSIPATTEENPVLFKPVDIQDYPRFSYRGMHLDVSRHFFTVEEVKEYIDILALHNINRFHWHLTDDQGWRVEIKKYPELTTIGSKRDETVIGRNTGKYDGTPYGPYFYTQEEIKDVVDYAQKRFITIIPEVDLPGHMLAALTAYPNLGCTGGPYKVSPEWGIFEDVLCAGNEDIYPFLENVFTEIIELFPGELIHIGGDECPKTRWAACPKCQAKIKSLGLKADKEHSAEERLQSYVISHMEKFLSDKGRKVIGWDEIMEGGIAPNAAIMSWRGTEGGIAAAKMGHDVVMVPTKYLYFDYYQTDDLSQEKFGIGGFVPVSQVYNFEPMPEGLTPEQQKHIIGVQANLWSEYVLNFPHAEYMVLPRMGALSEIQWTMPEKKDYQTFLPRLVKLTQLYKRLGYTYATHIFDISAKVEPMKDERKIVVTMSTFDNSPIYYTLDGSAPTTSSAKYEKPLEITDNSILNAITIRGADSSRVYTKAFDFNKATFKEVTLENPSIPKYTYGGAPSLVDGLKGGKVFSNGAWVGFTADFVAVVDLGEETDVSEVTIGTFIDVSDWICGATEMEVLLSSDNKTFKQVFHEKYQEVQEGQEKELKDVKASFAPAKARYVKIIAKPIPRMPDWTQGRGNRGSIFIDEISIK</sequence>
<dbReference type="SUPFAM" id="SSF51445">
    <property type="entry name" value="(Trans)glycosidases"/>
    <property type="match status" value="1"/>
</dbReference>
<feature type="active site" description="Proton donor" evidence="6">
    <location>
        <position position="334"/>
    </location>
</feature>
<dbReference type="SUPFAM" id="SSF55545">
    <property type="entry name" value="beta-N-acetylhexosaminidase-like domain"/>
    <property type="match status" value="1"/>
</dbReference>
<dbReference type="PANTHER" id="PTHR22600:SF57">
    <property type="entry name" value="BETA-N-ACETYLHEXOSAMINIDASE"/>
    <property type="match status" value="1"/>
</dbReference>
<comment type="catalytic activity">
    <reaction evidence="1">
        <text>Hydrolysis of terminal non-reducing N-acetyl-D-hexosamine residues in N-acetyl-beta-D-hexosaminides.</text>
        <dbReference type="EC" id="3.2.1.52"/>
    </reaction>
</comment>
<gene>
    <name evidence="11" type="ORF">SAMN05444362_111125</name>
</gene>
<feature type="chain" id="PRO_5012544807" description="beta-N-acetylhexosaminidase" evidence="7">
    <location>
        <begin position="21"/>
        <end position="774"/>
    </location>
</feature>
<evidence type="ECO:0000259" key="8">
    <source>
        <dbReference type="Pfam" id="PF00728"/>
    </source>
</evidence>